<dbReference type="FunFam" id="3.30.420.40:FF:000026">
    <property type="entry name" value="Heat shock protein 70"/>
    <property type="match status" value="1"/>
</dbReference>
<evidence type="ECO:0008006" key="5">
    <source>
        <dbReference type="Google" id="ProtNLM"/>
    </source>
</evidence>
<feature type="compositionally biased region" description="Basic residues" evidence="3">
    <location>
        <begin position="703"/>
        <end position="713"/>
    </location>
</feature>
<dbReference type="Gene3D" id="3.90.640.10">
    <property type="entry name" value="Actin, Chain A, domain 4"/>
    <property type="match status" value="1"/>
</dbReference>
<organism evidence="4">
    <name type="scientific">viral metagenome</name>
    <dbReference type="NCBI Taxonomy" id="1070528"/>
    <lineage>
        <taxon>unclassified sequences</taxon>
        <taxon>metagenomes</taxon>
        <taxon>organismal metagenomes</taxon>
    </lineage>
</organism>
<dbReference type="Gene3D" id="1.20.1270.10">
    <property type="match status" value="1"/>
</dbReference>
<feature type="compositionally biased region" description="Basic and acidic residues" evidence="3">
    <location>
        <begin position="679"/>
        <end position="702"/>
    </location>
</feature>
<proteinExistence type="predicted"/>
<dbReference type="Gene3D" id="3.30.30.30">
    <property type="match status" value="1"/>
</dbReference>
<dbReference type="CDD" id="cd24028">
    <property type="entry name" value="ASKHA_NBD_HSP70_HSPA1-like"/>
    <property type="match status" value="1"/>
</dbReference>
<accession>A0A6C0E8Q1</accession>
<dbReference type="InterPro" id="IPR018181">
    <property type="entry name" value="Heat_shock_70_CS"/>
</dbReference>
<dbReference type="AlphaFoldDB" id="A0A6C0E8Q1"/>
<dbReference type="InterPro" id="IPR013126">
    <property type="entry name" value="Hsp_70_fam"/>
</dbReference>
<dbReference type="PROSITE" id="PS00329">
    <property type="entry name" value="HSP70_2"/>
    <property type="match status" value="1"/>
</dbReference>
<dbReference type="FunFam" id="3.90.640.10:FF:000003">
    <property type="entry name" value="Molecular chaperone DnaK"/>
    <property type="match status" value="1"/>
</dbReference>
<dbReference type="PROSITE" id="PS00297">
    <property type="entry name" value="HSP70_1"/>
    <property type="match status" value="1"/>
</dbReference>
<evidence type="ECO:0000313" key="4">
    <source>
        <dbReference type="EMBL" id="QHT25577.1"/>
    </source>
</evidence>
<dbReference type="InterPro" id="IPR029047">
    <property type="entry name" value="HSP70_peptide-bd_sf"/>
</dbReference>
<name>A0A6C0E8Q1_9ZZZZ</name>
<protein>
    <recommendedName>
        <fullName evidence="5">Heat shock protein 70</fullName>
    </recommendedName>
</protein>
<dbReference type="InterPro" id="IPR043129">
    <property type="entry name" value="ATPase_NBD"/>
</dbReference>
<dbReference type="SUPFAM" id="SSF100920">
    <property type="entry name" value="Heat shock protein 70kD (HSP70), peptide-binding domain"/>
    <property type="match status" value="1"/>
</dbReference>
<dbReference type="FunFam" id="3.30.30.30:FF:000002">
    <property type="entry name" value="Heat shock 70 kDa protein 4"/>
    <property type="match status" value="1"/>
</dbReference>
<reference evidence="4" key="1">
    <citation type="journal article" date="2020" name="Nature">
        <title>Giant virus diversity and host interactions through global metagenomics.</title>
        <authorList>
            <person name="Schulz F."/>
            <person name="Roux S."/>
            <person name="Paez-Espino D."/>
            <person name="Jungbluth S."/>
            <person name="Walsh D.A."/>
            <person name="Denef V.J."/>
            <person name="McMahon K.D."/>
            <person name="Konstantinidis K.T."/>
            <person name="Eloe-Fadrosh E.A."/>
            <person name="Kyrpides N.C."/>
            <person name="Woyke T."/>
        </authorList>
    </citation>
    <scope>NUCLEOTIDE SEQUENCE</scope>
    <source>
        <strain evidence="4">GVMAG-M-3300023179-27</strain>
    </source>
</reference>
<evidence type="ECO:0000256" key="1">
    <source>
        <dbReference type="ARBA" id="ARBA00022741"/>
    </source>
</evidence>
<evidence type="ECO:0000256" key="3">
    <source>
        <dbReference type="SAM" id="MobiDB-lite"/>
    </source>
</evidence>
<dbReference type="EMBL" id="MN739773">
    <property type="protein sequence ID" value="QHT25577.1"/>
    <property type="molecule type" value="Genomic_DNA"/>
</dbReference>
<dbReference type="PROSITE" id="PS01036">
    <property type="entry name" value="HSP70_3"/>
    <property type="match status" value="1"/>
</dbReference>
<feature type="region of interest" description="Disordered" evidence="3">
    <location>
        <begin position="679"/>
        <end position="713"/>
    </location>
</feature>
<dbReference type="PANTHER" id="PTHR19375">
    <property type="entry name" value="HEAT SHOCK PROTEIN 70KDA"/>
    <property type="match status" value="1"/>
</dbReference>
<dbReference type="SUPFAM" id="SSF53067">
    <property type="entry name" value="Actin-like ATPase domain"/>
    <property type="match status" value="2"/>
</dbReference>
<keyword evidence="1" id="KW-0547">Nucleotide-binding</keyword>
<dbReference type="InterPro" id="IPR029048">
    <property type="entry name" value="HSP70_C_sf"/>
</dbReference>
<dbReference type="GO" id="GO:0140662">
    <property type="term" value="F:ATP-dependent protein folding chaperone"/>
    <property type="evidence" value="ECO:0007669"/>
    <property type="project" value="InterPro"/>
</dbReference>
<dbReference type="Pfam" id="PF00012">
    <property type="entry name" value="HSP70"/>
    <property type="match status" value="2"/>
</dbReference>
<keyword evidence="2" id="KW-0067">ATP-binding</keyword>
<dbReference type="PRINTS" id="PR00301">
    <property type="entry name" value="HEATSHOCK70"/>
</dbReference>
<dbReference type="GO" id="GO:0005524">
    <property type="term" value="F:ATP binding"/>
    <property type="evidence" value="ECO:0007669"/>
    <property type="project" value="UniProtKB-KW"/>
</dbReference>
<dbReference type="FunFam" id="2.60.34.10:FF:000002">
    <property type="entry name" value="Heat shock 70 kDa"/>
    <property type="match status" value="1"/>
</dbReference>
<dbReference type="SUPFAM" id="SSF100934">
    <property type="entry name" value="Heat shock protein 70kD (HSP70), C-terminal subdomain"/>
    <property type="match status" value="1"/>
</dbReference>
<sequence>MSKVCIGIDLGTTYSCVGFYKGDGKVEIIANDQGNRTTPSYVSFTEEERYIGEPAKTMSGQNSKNTVYDVKRLMGRKFSDDSVQADIKHFSFNVVEGDDDKPLIEVEYLGETKQFHPEEISAMILTKMKNIAESYLRCEVTDAVITVPAYFNDSQKQATQHAGRIAGLNVLRIINEPTAASMAYGLDKLNDTADRNVLIYDLGGGTLDVTILNIFQGVFEVKSTSGDTHLGGEDFDNMIKDYALMTYAEKKILKTKTLKEEDKLVLLGQYNVKSLSEIPDLETKILLKGQKTLSAKQKEYVENVLKFKELLSNVRATRRLKTACETAKKTLSSSTTTKITVENFYEGDDLDIQLTRKKFEEICKDDFDRCFTPIDKALKDSGLKEKDITDVVLVGGSTRIPRIQELLNERFPDKIRSNINPDEAVAYGASVQGAILSGMRDHVIDSIVLVDVIPLTLGIETAGGVMDQMIKRNTSIPCDREKVYSTYSDNQPGVTIKIFEGERTMTKDNNLLGVFELKGIPPMPRGTPKIKVIFKVDSNGIMNVIATEESTGKSNHIIVENKKGRLSDDDIEKMIADANTFAENDKKAKEKIEAKNGLEAYVATIERTVGAEDFKTKVSEKSLQKISESITELKQWIEDNEEDATKEAYEDKYKEFQNLILPFMKVITGGILDEALNKAEKDAEVKNPKKEKVEDIIKEANKKNSKHQKRSMV</sequence>
<dbReference type="Gene3D" id="2.60.34.10">
    <property type="entry name" value="Substrate Binding Domain Of DNAk, Chain A, domain 1"/>
    <property type="match status" value="1"/>
</dbReference>
<dbReference type="Gene3D" id="3.30.420.40">
    <property type="match status" value="2"/>
</dbReference>
<evidence type="ECO:0000256" key="2">
    <source>
        <dbReference type="ARBA" id="ARBA00022840"/>
    </source>
</evidence>